<evidence type="ECO:0000313" key="4">
    <source>
        <dbReference type="Proteomes" id="UP000199310"/>
    </source>
</evidence>
<evidence type="ECO:0000256" key="2">
    <source>
        <dbReference type="SAM" id="SignalP"/>
    </source>
</evidence>
<dbReference type="AlphaFoldDB" id="A0A1I0PWD8"/>
<feature type="chain" id="PRO_5011594525" description="Carboxypeptidase regulatory-like domain-containing protein" evidence="2">
    <location>
        <begin position="20"/>
        <end position="462"/>
    </location>
</feature>
<evidence type="ECO:0000313" key="3">
    <source>
        <dbReference type="EMBL" id="SEW18702.1"/>
    </source>
</evidence>
<feature type="region of interest" description="Disordered" evidence="1">
    <location>
        <begin position="393"/>
        <end position="418"/>
    </location>
</feature>
<feature type="compositionally biased region" description="Polar residues" evidence="1">
    <location>
        <begin position="321"/>
        <end position="330"/>
    </location>
</feature>
<protein>
    <recommendedName>
        <fullName evidence="5">Carboxypeptidase regulatory-like domain-containing protein</fullName>
    </recommendedName>
</protein>
<name>A0A1I0PWD8_9BACT</name>
<gene>
    <name evidence="3" type="ORF">SAMN04488122_1036</name>
</gene>
<dbReference type="RefSeq" id="WP_089891422.1">
    <property type="nucleotide sequence ID" value="NZ_FOJG01000001.1"/>
</dbReference>
<dbReference type="OrthoDB" id="1265549at2"/>
<accession>A0A1I0PWD8</accession>
<dbReference type="EMBL" id="FOJG01000001">
    <property type="protein sequence ID" value="SEW18702.1"/>
    <property type="molecule type" value="Genomic_DNA"/>
</dbReference>
<reference evidence="4" key="1">
    <citation type="submission" date="2016-10" db="EMBL/GenBank/DDBJ databases">
        <authorList>
            <person name="Varghese N."/>
            <person name="Submissions S."/>
        </authorList>
    </citation>
    <scope>NUCLEOTIDE SEQUENCE [LARGE SCALE GENOMIC DNA]</scope>
    <source>
        <strain evidence="4">DSM 3695</strain>
    </source>
</reference>
<keyword evidence="4" id="KW-1185">Reference proteome</keyword>
<organism evidence="3 4">
    <name type="scientific">Chitinophaga arvensicola</name>
    <dbReference type="NCBI Taxonomy" id="29529"/>
    <lineage>
        <taxon>Bacteria</taxon>
        <taxon>Pseudomonadati</taxon>
        <taxon>Bacteroidota</taxon>
        <taxon>Chitinophagia</taxon>
        <taxon>Chitinophagales</taxon>
        <taxon>Chitinophagaceae</taxon>
        <taxon>Chitinophaga</taxon>
    </lineage>
</organism>
<evidence type="ECO:0000256" key="1">
    <source>
        <dbReference type="SAM" id="MobiDB-lite"/>
    </source>
</evidence>
<keyword evidence="2" id="KW-0732">Signal</keyword>
<feature type="region of interest" description="Disordered" evidence="1">
    <location>
        <begin position="267"/>
        <end position="340"/>
    </location>
</feature>
<sequence>MKKNILTVLFLSAFTTATAQNPVTVAVGGGISTTSSGLKTNAFLGDGYHIQTQVFVPFLRKGWDGSIKGSGKFALGVIAGGEYATAKSLTPDENDLKSSYRLYNDALNITTQQQGTSHSYSGFAGLQADITLGGVTISPAMSGGYFSLSQKGFTQNSMVASNGTTESVTLRNLSSSNSNGFITIPQLKISYALSPHFSVYAAGAIHLGPVITTTQNYLKPAGGFNEKSTYESMQLTTGKMVEKGSESRYQQANVSIGASWSFGSSRRLKGKVTKPGDNGLKNTVDEPAGKSISEKGVSSTKSRRNEISIAENPGGEPAGKSISTKGVSSTKSKRNENNMVAGTPIGGIVVKGGKNPGGNMITAITNDKGQLELNNLEAGDYVFTITAPEQPAGKSISEKGVSSTKSRRNESNMAAGSPIGGIVVKGGKNPGGNMLLINTDDKGTFSFTASEAGNYLFTVLRP</sequence>
<dbReference type="STRING" id="29529.SAMN04488122_1036"/>
<feature type="signal peptide" evidence="2">
    <location>
        <begin position="1"/>
        <end position="19"/>
    </location>
</feature>
<evidence type="ECO:0008006" key="5">
    <source>
        <dbReference type="Google" id="ProtNLM"/>
    </source>
</evidence>
<dbReference type="Proteomes" id="UP000199310">
    <property type="component" value="Unassembled WGS sequence"/>
</dbReference>
<proteinExistence type="predicted"/>
<dbReference type="SUPFAM" id="SSF49478">
    <property type="entry name" value="Cna protein B-type domain"/>
    <property type="match status" value="1"/>
</dbReference>